<gene>
    <name evidence="13" type="ORF">SAMN04488109_5936</name>
</gene>
<name>A0A1M5WSP5_9BACT</name>
<keyword evidence="2 8" id="KW-0813">Transport</keyword>
<dbReference type="Pfam" id="PF07715">
    <property type="entry name" value="Plug"/>
    <property type="match status" value="1"/>
</dbReference>
<evidence type="ECO:0000256" key="2">
    <source>
        <dbReference type="ARBA" id="ARBA00022448"/>
    </source>
</evidence>
<evidence type="ECO:0000256" key="5">
    <source>
        <dbReference type="ARBA" id="ARBA00023077"/>
    </source>
</evidence>
<dbReference type="Gene3D" id="2.40.170.20">
    <property type="entry name" value="TonB-dependent receptor, beta-barrel domain"/>
    <property type="match status" value="1"/>
</dbReference>
<evidence type="ECO:0000313" key="13">
    <source>
        <dbReference type="EMBL" id="SHH90053.1"/>
    </source>
</evidence>
<dbReference type="Pfam" id="PF00593">
    <property type="entry name" value="TonB_dep_Rec_b-barrel"/>
    <property type="match status" value="1"/>
</dbReference>
<dbReference type="FunFam" id="2.170.130.10:FF:000008">
    <property type="entry name" value="SusC/RagA family TonB-linked outer membrane protein"/>
    <property type="match status" value="1"/>
</dbReference>
<dbReference type="InterPro" id="IPR023996">
    <property type="entry name" value="TonB-dep_OMP_SusC/RagA"/>
</dbReference>
<feature type="chain" id="PRO_5012296641" evidence="10">
    <location>
        <begin position="42"/>
        <end position="999"/>
    </location>
</feature>
<dbReference type="InterPro" id="IPR008969">
    <property type="entry name" value="CarboxyPept-like_regulatory"/>
</dbReference>
<proteinExistence type="inferred from homology"/>
<dbReference type="Gene3D" id="2.60.40.1120">
    <property type="entry name" value="Carboxypeptidase-like, regulatory domain"/>
    <property type="match status" value="1"/>
</dbReference>
<dbReference type="Pfam" id="PF13715">
    <property type="entry name" value="CarbopepD_reg_2"/>
    <property type="match status" value="1"/>
</dbReference>
<feature type="domain" description="TonB-dependent receptor plug" evidence="12">
    <location>
        <begin position="132"/>
        <end position="238"/>
    </location>
</feature>
<keyword evidence="3 8" id="KW-1134">Transmembrane beta strand</keyword>
<evidence type="ECO:0000256" key="10">
    <source>
        <dbReference type="SAM" id="SignalP"/>
    </source>
</evidence>
<comment type="subcellular location">
    <subcellularLocation>
        <location evidence="1 8">Cell outer membrane</location>
        <topology evidence="1 8">Multi-pass membrane protein</topology>
    </subcellularLocation>
</comment>
<dbReference type="Gene3D" id="2.170.130.10">
    <property type="entry name" value="TonB-dependent receptor, plug domain"/>
    <property type="match status" value="1"/>
</dbReference>
<dbReference type="InterPro" id="IPR036942">
    <property type="entry name" value="Beta-barrel_TonB_sf"/>
</dbReference>
<dbReference type="InterPro" id="IPR000531">
    <property type="entry name" value="Beta-barrel_TonB"/>
</dbReference>
<evidence type="ECO:0000256" key="6">
    <source>
        <dbReference type="ARBA" id="ARBA00023136"/>
    </source>
</evidence>
<keyword evidence="6 8" id="KW-0472">Membrane</keyword>
<dbReference type="NCBIfam" id="TIGR04057">
    <property type="entry name" value="SusC_RagA_signa"/>
    <property type="match status" value="1"/>
</dbReference>
<dbReference type="InterPro" id="IPR037066">
    <property type="entry name" value="Plug_dom_sf"/>
</dbReference>
<dbReference type="NCBIfam" id="TIGR04056">
    <property type="entry name" value="OMP_RagA_SusC"/>
    <property type="match status" value="1"/>
</dbReference>
<evidence type="ECO:0000256" key="4">
    <source>
        <dbReference type="ARBA" id="ARBA00022692"/>
    </source>
</evidence>
<dbReference type="PROSITE" id="PS52016">
    <property type="entry name" value="TONB_DEPENDENT_REC_3"/>
    <property type="match status" value="1"/>
</dbReference>
<keyword evidence="10" id="KW-0732">Signal</keyword>
<dbReference type="Proteomes" id="UP000184212">
    <property type="component" value="Unassembled WGS sequence"/>
</dbReference>
<keyword evidence="5 9" id="KW-0798">TonB box</keyword>
<dbReference type="InterPro" id="IPR023997">
    <property type="entry name" value="TonB-dep_OMP_SusC/RagA_CS"/>
</dbReference>
<dbReference type="EMBL" id="FQWQ01000005">
    <property type="protein sequence ID" value="SHH90053.1"/>
    <property type="molecule type" value="Genomic_DNA"/>
</dbReference>
<evidence type="ECO:0000313" key="14">
    <source>
        <dbReference type="Proteomes" id="UP000184212"/>
    </source>
</evidence>
<keyword evidence="4 8" id="KW-0812">Transmembrane</keyword>
<keyword evidence="14" id="KW-1185">Reference proteome</keyword>
<dbReference type="STRING" id="947013.SAMN04488109_5936"/>
<feature type="domain" description="TonB-dependent receptor-like beta-barrel" evidence="11">
    <location>
        <begin position="405"/>
        <end position="949"/>
    </location>
</feature>
<protein>
    <submittedName>
        <fullName evidence="13">TonB-linked outer membrane protein, SusC/RagA family</fullName>
    </submittedName>
</protein>
<dbReference type="InterPro" id="IPR039426">
    <property type="entry name" value="TonB-dep_rcpt-like"/>
</dbReference>
<dbReference type="GO" id="GO:0009279">
    <property type="term" value="C:cell outer membrane"/>
    <property type="evidence" value="ECO:0007669"/>
    <property type="project" value="UniProtKB-SubCell"/>
</dbReference>
<dbReference type="SUPFAM" id="SSF49464">
    <property type="entry name" value="Carboxypeptidase regulatory domain-like"/>
    <property type="match status" value="1"/>
</dbReference>
<dbReference type="InterPro" id="IPR012910">
    <property type="entry name" value="Plug_dom"/>
</dbReference>
<feature type="signal peptide" evidence="10">
    <location>
        <begin position="1"/>
        <end position="41"/>
    </location>
</feature>
<evidence type="ECO:0000256" key="3">
    <source>
        <dbReference type="ARBA" id="ARBA00022452"/>
    </source>
</evidence>
<evidence type="ECO:0000256" key="9">
    <source>
        <dbReference type="RuleBase" id="RU003357"/>
    </source>
</evidence>
<keyword evidence="7 8" id="KW-0998">Cell outer membrane</keyword>
<accession>A0A1M5WSP5</accession>
<dbReference type="AlphaFoldDB" id="A0A1M5WSP5"/>
<evidence type="ECO:0000259" key="11">
    <source>
        <dbReference type="Pfam" id="PF00593"/>
    </source>
</evidence>
<comment type="similarity">
    <text evidence="8 9">Belongs to the TonB-dependent receptor family.</text>
</comment>
<dbReference type="SUPFAM" id="SSF56935">
    <property type="entry name" value="Porins"/>
    <property type="match status" value="1"/>
</dbReference>
<evidence type="ECO:0000256" key="1">
    <source>
        <dbReference type="ARBA" id="ARBA00004571"/>
    </source>
</evidence>
<organism evidence="13 14">
    <name type="scientific">Chryseolinea serpens</name>
    <dbReference type="NCBI Taxonomy" id="947013"/>
    <lineage>
        <taxon>Bacteria</taxon>
        <taxon>Pseudomonadati</taxon>
        <taxon>Bacteroidota</taxon>
        <taxon>Cytophagia</taxon>
        <taxon>Cytophagales</taxon>
        <taxon>Fulvivirgaceae</taxon>
        <taxon>Chryseolinea</taxon>
    </lineage>
</organism>
<evidence type="ECO:0000256" key="8">
    <source>
        <dbReference type="PROSITE-ProRule" id="PRU01360"/>
    </source>
</evidence>
<sequence length="999" mass="109544">MFFGDHVQFWIKTKRNLFYHSMKIILRIMALLMLCSIPAWAQSVVTGKVTTTGGEPLPGVSVLLKGTSTGSLTDADGNYTINATEGTLVFSFIGYKPVEALIGGRTSVDVSMEDDVTTLEQIVVVGYGTQEKKDITGAVGVVDQKAMASRPNTQFGNLIQGKAAGVQVIVPSGKPSAGFSIRVRGATSISGNNEPLYVVDGVPSSDTRTLNPADIESISVLKDASSAAIYGAQGANGVVLITTKRGKTGTPKVDFSAYTGFSSAWKKLKVLNSEQYRDLMTEFGQTTDWSQYTANTDWQNEIFQNGRSQNYQVGISGKTDKTNYYISGGWMQQIGAVRSSEMDRYNFKVNLEQKMNDWLTVGTNLNYMRYHDVDVSDNTNVNSGGVILGMLSTPPNIGIFRPNGTYSANPFQDWENPVAGTDGSDRNYKNQRLLGNVYAEINFLPDLKFRSNVGTDYQMGMNDYFLNPFMTSYGRAKKGIGRNEVNLTNYYIIDNTLSYKKTIDQHNFNVLVGSVIQKYRWENNKIEKTGYSSASVPTTNAGSTITEATNDKSEKSNASFIGRVTYDYAGRYLLTANFRADGSSSFGPNKRFGYFPSVSVGWRISEENFFQGVQAVSDLKLRAGWGLVGNDQGGYAYIGRVASGANYPIGGVIQPGTYPESIQNNDLKWESTEQTNLGLDFSVLNSRVQFSADAYLKNTSGLLLNVPLPESTGFDSGLQNVGKVQNKGLEFQVLSHNLVGDLTWDTDFNISFNRNKVIYTQGQQIIGGGVAGRGDGSYTVEGKPMAMFYGYVAGGVDPATGNAYYIDKKGESTFTPSADDRTFIGNPNPNFYYGMTNTLGYKNFALSIFLQGTQGNDILNATRIETEGMTDAKNQSQVVSHRWRAPGDVTDIPRASWGSTDNSRLSTRFVEDGSYMRVKAVTLSYNVPTNVLSRVKMSNLKVYVTGENLFTFTHYKGYDPEVSAFGNDSDNQTKNIALGIDYGTFPQTRNLIFGVNVSF</sequence>
<reference evidence="13 14" key="1">
    <citation type="submission" date="2016-11" db="EMBL/GenBank/DDBJ databases">
        <authorList>
            <person name="Jaros S."/>
            <person name="Januszkiewicz K."/>
            <person name="Wedrychowicz H."/>
        </authorList>
    </citation>
    <scope>NUCLEOTIDE SEQUENCE [LARGE SCALE GENOMIC DNA]</scope>
    <source>
        <strain evidence="13 14">DSM 24574</strain>
    </source>
</reference>
<evidence type="ECO:0000256" key="7">
    <source>
        <dbReference type="ARBA" id="ARBA00023237"/>
    </source>
</evidence>
<evidence type="ECO:0000259" key="12">
    <source>
        <dbReference type="Pfam" id="PF07715"/>
    </source>
</evidence>